<comment type="caution">
    <text evidence="1">The sequence shown here is derived from an EMBL/GenBank/DDBJ whole genome shotgun (WGS) entry which is preliminary data.</text>
</comment>
<proteinExistence type="predicted"/>
<reference evidence="1 2" key="1">
    <citation type="submission" date="2017-01" db="EMBL/GenBank/DDBJ databases">
        <title>The cable genome- insights into the physiology and evolution of filamentous bacteria capable of sulfide oxidation via long distance electron transfer.</title>
        <authorList>
            <person name="Schreiber L."/>
            <person name="Bjerg J.T."/>
            <person name="Boggild A."/>
            <person name="Van De Vossenberg J."/>
            <person name="Meysman F."/>
            <person name="Nielsen L.P."/>
            <person name="Schramm A."/>
            <person name="Kjeldsen K.U."/>
        </authorList>
    </citation>
    <scope>NUCLEOTIDE SEQUENCE [LARGE SCALE GENOMIC DNA]</scope>
    <source>
        <strain evidence="1">A3</strain>
    </source>
</reference>
<evidence type="ECO:0000313" key="2">
    <source>
        <dbReference type="Proteomes" id="UP000287615"/>
    </source>
</evidence>
<name>A0A3S3UH34_9BACT</name>
<evidence type="ECO:0000313" key="1">
    <source>
        <dbReference type="EMBL" id="RWX50339.1"/>
    </source>
</evidence>
<dbReference type="Proteomes" id="UP000287615">
    <property type="component" value="Unassembled WGS sequence"/>
</dbReference>
<accession>A0A3S3UH34</accession>
<dbReference type="EMBL" id="MTKR01000094">
    <property type="protein sequence ID" value="RWX50339.1"/>
    <property type="molecule type" value="Genomic_DNA"/>
</dbReference>
<protein>
    <submittedName>
        <fullName evidence="1">Uncharacterized protein</fullName>
    </submittedName>
</protein>
<organism evidence="1 2">
    <name type="scientific">Candidatus Electrothrix marina</name>
    <dbReference type="NCBI Taxonomy" id="1859130"/>
    <lineage>
        <taxon>Bacteria</taxon>
        <taxon>Pseudomonadati</taxon>
        <taxon>Thermodesulfobacteriota</taxon>
        <taxon>Desulfobulbia</taxon>
        <taxon>Desulfobulbales</taxon>
        <taxon>Desulfobulbaceae</taxon>
        <taxon>Candidatus Electrothrix</taxon>
    </lineage>
</organism>
<dbReference type="AlphaFoldDB" id="A0A3S3UH34"/>
<sequence>MRVLFGRKLHISIPVAGKPPELNIYGAVLSINPAEEEGNEYKLHLFLMRRWSRKPCSRCWDRKFIVRQGNNHDVYFFLFVLVQDLLSLVDRSWQHEEQYKKFFFVCVEPCFSWFRYFNL</sequence>
<gene>
    <name evidence="1" type="ORF">VU00_10941</name>
</gene>